<reference evidence="1" key="1">
    <citation type="journal article" date="2021" name="Nat. Commun.">
        <title>Genetic determinants of endophytism in the Arabidopsis root mycobiome.</title>
        <authorList>
            <person name="Mesny F."/>
            <person name="Miyauchi S."/>
            <person name="Thiergart T."/>
            <person name="Pickel B."/>
            <person name="Atanasova L."/>
            <person name="Karlsson M."/>
            <person name="Huettel B."/>
            <person name="Barry K.W."/>
            <person name="Haridas S."/>
            <person name="Chen C."/>
            <person name="Bauer D."/>
            <person name="Andreopoulos W."/>
            <person name="Pangilinan J."/>
            <person name="LaButti K."/>
            <person name="Riley R."/>
            <person name="Lipzen A."/>
            <person name="Clum A."/>
            <person name="Drula E."/>
            <person name="Henrissat B."/>
            <person name="Kohler A."/>
            <person name="Grigoriev I.V."/>
            <person name="Martin F.M."/>
            <person name="Hacquard S."/>
        </authorList>
    </citation>
    <scope>NUCLEOTIDE SEQUENCE</scope>
    <source>
        <strain evidence="1">MPI-CAGE-CH-0230</strain>
    </source>
</reference>
<protein>
    <submittedName>
        <fullName evidence="1">Uncharacterized protein</fullName>
    </submittedName>
</protein>
<dbReference type="GeneID" id="70182732"/>
<keyword evidence="2" id="KW-1185">Reference proteome</keyword>
<dbReference type="Proteomes" id="UP000756346">
    <property type="component" value="Unassembled WGS sequence"/>
</dbReference>
<evidence type="ECO:0000313" key="2">
    <source>
        <dbReference type="Proteomes" id="UP000756346"/>
    </source>
</evidence>
<organism evidence="1 2">
    <name type="scientific">Microdochium trichocladiopsis</name>
    <dbReference type="NCBI Taxonomy" id="1682393"/>
    <lineage>
        <taxon>Eukaryota</taxon>
        <taxon>Fungi</taxon>
        <taxon>Dikarya</taxon>
        <taxon>Ascomycota</taxon>
        <taxon>Pezizomycotina</taxon>
        <taxon>Sordariomycetes</taxon>
        <taxon>Xylariomycetidae</taxon>
        <taxon>Xylariales</taxon>
        <taxon>Microdochiaceae</taxon>
        <taxon>Microdochium</taxon>
    </lineage>
</organism>
<name>A0A9P8YDL3_9PEZI</name>
<comment type="caution">
    <text evidence="1">The sequence shown here is derived from an EMBL/GenBank/DDBJ whole genome shotgun (WGS) entry which is preliminary data.</text>
</comment>
<gene>
    <name evidence="1" type="ORF">B0I36DRAFT_317635</name>
</gene>
<sequence length="269" mass="30643">MAATQLAISRTVCRRHCRQQDSPNTPRVRRFLLGACPSLAGINIQYYFISHAPTFSFSDDKPGTRLAGRDISVAHITHHGLSPGFQLFSTGMGHSPGSPQECVRWFHSTMHEDIPGAAYTKRLHVRHRHGSRMKTRMPSAQHCVWRLTDLIPLLKRHCGVVKYASAFRRHVWQRNKTLSPWFRIVCAIWSVCIGLHAHIERTIGPVSRSHYNDCRGLIFHAWSSPSTAGSNWFVEFPSPSCISLDSLGEAASKPIPKRRQCRWLRDIYR</sequence>
<dbReference type="AlphaFoldDB" id="A0A9P8YDL3"/>
<evidence type="ECO:0000313" key="1">
    <source>
        <dbReference type="EMBL" id="KAH7035103.1"/>
    </source>
</evidence>
<proteinExistence type="predicted"/>
<accession>A0A9P8YDL3</accession>
<dbReference type="RefSeq" id="XP_046015196.1">
    <property type="nucleotide sequence ID" value="XM_046153186.1"/>
</dbReference>
<dbReference type="EMBL" id="JAGTJQ010000003">
    <property type="protein sequence ID" value="KAH7035103.1"/>
    <property type="molecule type" value="Genomic_DNA"/>
</dbReference>